<feature type="chain" id="PRO_5014433225" evidence="1">
    <location>
        <begin position="16"/>
        <end position="466"/>
    </location>
</feature>
<keyword evidence="5" id="KW-1185">Reference proteome</keyword>
<evidence type="ECO:0000256" key="1">
    <source>
        <dbReference type="SAM" id="SignalP"/>
    </source>
</evidence>
<dbReference type="EMBL" id="KZ613472">
    <property type="protein sequence ID" value="PMD24454.1"/>
    <property type="molecule type" value="Genomic_DNA"/>
</dbReference>
<dbReference type="AlphaFoldDB" id="A0A2J6QDW5"/>
<dbReference type="OrthoDB" id="4657524at2759"/>
<proteinExistence type="predicted"/>
<evidence type="ECO:0000259" key="2">
    <source>
        <dbReference type="Pfam" id="PF09792"/>
    </source>
</evidence>
<dbReference type="InterPro" id="IPR018620">
    <property type="entry name" value="Ubiquitin3-bd_protein_But2_C"/>
</dbReference>
<dbReference type="PANTHER" id="PTHR39613">
    <property type="entry name" value="ANCHORED CELL WALL PROTEIN, PUTATIVE (AFU_ORTHOLOGUE AFUA_4G08960)-RELATED"/>
    <property type="match status" value="1"/>
</dbReference>
<feature type="domain" description="Ubiquitin 3 binding protein But2 C-terminal" evidence="2">
    <location>
        <begin position="316"/>
        <end position="456"/>
    </location>
</feature>
<dbReference type="Pfam" id="PF09792">
    <property type="entry name" value="But2"/>
    <property type="match status" value="1"/>
</dbReference>
<feature type="signal peptide" evidence="1">
    <location>
        <begin position="1"/>
        <end position="15"/>
    </location>
</feature>
<dbReference type="Pfam" id="PF22799">
    <property type="entry name" value="PIR1-like_C"/>
    <property type="match status" value="1"/>
</dbReference>
<reference evidence="4 5" key="1">
    <citation type="submission" date="2016-05" db="EMBL/GenBank/DDBJ databases">
        <title>A degradative enzymes factory behind the ericoid mycorrhizal symbiosis.</title>
        <authorList>
            <consortium name="DOE Joint Genome Institute"/>
            <person name="Martino E."/>
            <person name="Morin E."/>
            <person name="Grelet G."/>
            <person name="Kuo A."/>
            <person name="Kohler A."/>
            <person name="Daghino S."/>
            <person name="Barry K."/>
            <person name="Choi C."/>
            <person name="Cichocki N."/>
            <person name="Clum A."/>
            <person name="Copeland A."/>
            <person name="Hainaut M."/>
            <person name="Haridas S."/>
            <person name="Labutti K."/>
            <person name="Lindquist E."/>
            <person name="Lipzen A."/>
            <person name="Khouja H.-R."/>
            <person name="Murat C."/>
            <person name="Ohm R."/>
            <person name="Olson A."/>
            <person name="Spatafora J."/>
            <person name="Veneault-Fourrey C."/>
            <person name="Henrissat B."/>
            <person name="Grigoriev I."/>
            <person name="Martin F."/>
            <person name="Perotto S."/>
        </authorList>
    </citation>
    <scope>NUCLEOTIDE SEQUENCE [LARGE SCALE GENOMIC DNA]</scope>
    <source>
        <strain evidence="4 5">UAMH 7357</strain>
    </source>
</reference>
<evidence type="ECO:0000313" key="5">
    <source>
        <dbReference type="Proteomes" id="UP000235672"/>
    </source>
</evidence>
<keyword evidence="1" id="KW-0732">Signal</keyword>
<feature type="domain" description="Cell wall mannoprotein PIR1-like C-terminal" evidence="3">
    <location>
        <begin position="61"/>
        <end position="134"/>
    </location>
</feature>
<protein>
    <submittedName>
        <fullName evidence="4">Uncharacterized protein</fullName>
    </submittedName>
</protein>
<evidence type="ECO:0000259" key="3">
    <source>
        <dbReference type="Pfam" id="PF22799"/>
    </source>
</evidence>
<sequence>MKTFVTFSLILGASAFAVPRSSCSFELTASGGQSGTIGQLSDGQSRIGGGLSAATFTINNGGIIDSAGRGCILTPSVEQFQCDQGVGPTYGFSIDSNETLTYSGSSVFYACPASETEWNLYTTPVIGQLKCVEIALSASGCGAAASVAPSVTTTTVTVYSCGVASSASTQAIYTSPVAQSSISATTYLSAPASPSSPSTPSVSPASPSIASVATAPIIPTTSEQPSYSATIVPPSIETTSPGSYPHSYISPASESVVIPTPSTSIIITPPTSTYLPLPPYANTTLSKVSVPATSTQTSSTCAATILTGSSTSGNYQYPHLIIPVSSSTPSTAAGTSYFGTISSNTSTIFNFDIPTSYSGSTCNLIFLLPLQSQLETSSYTFSGSGGVEFEQLSSAATQSTTWDNAPGVEKDLGEFTLSEGSSTLIESFACPAGQTVAFEMSAVGDTYLYYFQDWNPSPLGLYITVC</sequence>
<dbReference type="InterPro" id="IPR054508">
    <property type="entry name" value="PIR1-like_C"/>
</dbReference>
<gene>
    <name evidence="4" type="ORF">NA56DRAFT_656185</name>
</gene>
<evidence type="ECO:0000313" key="4">
    <source>
        <dbReference type="EMBL" id="PMD24454.1"/>
    </source>
</evidence>
<dbReference type="STRING" id="1745343.A0A2J6QDW5"/>
<accession>A0A2J6QDW5</accession>
<dbReference type="PANTHER" id="PTHR39613:SF1">
    <property type="entry name" value="ANCHORED CELL WALL PROTEIN, PUTATIVE (AFU_ORTHOLOGUE AFUA_4G08960)-RELATED"/>
    <property type="match status" value="1"/>
</dbReference>
<name>A0A2J6QDW5_9HELO</name>
<organism evidence="4 5">
    <name type="scientific">Hyaloscypha hepaticicola</name>
    <dbReference type="NCBI Taxonomy" id="2082293"/>
    <lineage>
        <taxon>Eukaryota</taxon>
        <taxon>Fungi</taxon>
        <taxon>Dikarya</taxon>
        <taxon>Ascomycota</taxon>
        <taxon>Pezizomycotina</taxon>
        <taxon>Leotiomycetes</taxon>
        <taxon>Helotiales</taxon>
        <taxon>Hyaloscyphaceae</taxon>
        <taxon>Hyaloscypha</taxon>
    </lineage>
</organism>
<dbReference type="Proteomes" id="UP000235672">
    <property type="component" value="Unassembled WGS sequence"/>
</dbReference>